<feature type="region of interest" description="Disordered" evidence="1">
    <location>
        <begin position="189"/>
        <end position="212"/>
    </location>
</feature>
<comment type="caution">
    <text evidence="2">The sequence shown here is derived from an EMBL/GenBank/DDBJ whole genome shotgun (WGS) entry which is preliminary data.</text>
</comment>
<organism evidence="2 3">
    <name type="scientific">Miscanthus lutarioriparius</name>
    <dbReference type="NCBI Taxonomy" id="422564"/>
    <lineage>
        <taxon>Eukaryota</taxon>
        <taxon>Viridiplantae</taxon>
        <taxon>Streptophyta</taxon>
        <taxon>Embryophyta</taxon>
        <taxon>Tracheophyta</taxon>
        <taxon>Spermatophyta</taxon>
        <taxon>Magnoliopsida</taxon>
        <taxon>Liliopsida</taxon>
        <taxon>Poales</taxon>
        <taxon>Poaceae</taxon>
        <taxon>PACMAD clade</taxon>
        <taxon>Panicoideae</taxon>
        <taxon>Andropogonodae</taxon>
        <taxon>Andropogoneae</taxon>
        <taxon>Saccharinae</taxon>
        <taxon>Miscanthus</taxon>
    </lineage>
</organism>
<dbReference type="OrthoDB" id="10580072at2759"/>
<accession>A0A811Q2W9</accession>
<gene>
    <name evidence="2" type="ORF">NCGR_LOCUS36220</name>
</gene>
<evidence type="ECO:0000313" key="2">
    <source>
        <dbReference type="EMBL" id="CAD6252571.1"/>
    </source>
</evidence>
<sequence length="314" mass="34671">MSMAPMPEELELLGEQDRRDVLAVADPEPEPFSPSIFLDLPPTPSRPDCHDDDLASADDLVLPFISRMLMEDDIDDAFFYKYPDHPALLQAQQPFTDILSDATPPDAVADAVTLQLEDPAEPLSQSQLLLQQSPADGDDLQAFFSGCNEDVLNLALLKGMEEGSRFLPTNNGLLNSMTQVNTGGKLKNMRSTLQQDEDEPDEAETSRNSKLMLPEPEETGEMVDQIALNVCSSCLGEIQSLRLTIDGEQVENNTRTGTGSKTKNKKKKNGKYWAYEAGTDLHTLLIHCAQAVGMNDRWSATQKNQEAFLAKGRR</sequence>
<dbReference type="AlphaFoldDB" id="A0A811Q2W9"/>
<protein>
    <submittedName>
        <fullName evidence="2">Uncharacterized protein</fullName>
    </submittedName>
</protein>
<name>A0A811Q2W9_9POAL</name>
<dbReference type="Proteomes" id="UP000604825">
    <property type="component" value="Unassembled WGS sequence"/>
</dbReference>
<dbReference type="EMBL" id="CAJGYO010000009">
    <property type="protein sequence ID" value="CAD6252571.1"/>
    <property type="molecule type" value="Genomic_DNA"/>
</dbReference>
<evidence type="ECO:0000313" key="3">
    <source>
        <dbReference type="Proteomes" id="UP000604825"/>
    </source>
</evidence>
<proteinExistence type="predicted"/>
<keyword evidence="3" id="KW-1185">Reference proteome</keyword>
<reference evidence="2" key="1">
    <citation type="submission" date="2020-10" db="EMBL/GenBank/DDBJ databases">
        <authorList>
            <person name="Han B."/>
            <person name="Lu T."/>
            <person name="Zhao Q."/>
            <person name="Huang X."/>
            <person name="Zhao Y."/>
        </authorList>
    </citation>
    <scope>NUCLEOTIDE SEQUENCE</scope>
</reference>
<evidence type="ECO:0000256" key="1">
    <source>
        <dbReference type="SAM" id="MobiDB-lite"/>
    </source>
</evidence>